<name>A0ABZ1U4M9_9ACTN</name>
<gene>
    <name evidence="3" type="ORF">OHA16_26195</name>
</gene>
<dbReference type="EMBL" id="CP108110">
    <property type="protein sequence ID" value="WUQ86140.1"/>
    <property type="molecule type" value="Genomic_DNA"/>
</dbReference>
<keyword evidence="4" id="KW-1185">Reference proteome</keyword>
<keyword evidence="1" id="KW-0067">ATP-binding</keyword>
<dbReference type="Gene3D" id="3.30.1490.20">
    <property type="entry name" value="ATP-grasp fold, A domain"/>
    <property type="match status" value="1"/>
</dbReference>
<reference evidence="3" key="1">
    <citation type="submission" date="2022-10" db="EMBL/GenBank/DDBJ databases">
        <title>The complete genomes of actinobacterial strains from the NBC collection.</title>
        <authorList>
            <person name="Joergensen T.S."/>
            <person name="Alvarez Arevalo M."/>
            <person name="Sterndorff E.B."/>
            <person name="Faurdal D."/>
            <person name="Vuksanovic O."/>
            <person name="Mourched A.-S."/>
            <person name="Charusanti P."/>
            <person name="Shaw S."/>
            <person name="Blin K."/>
            <person name="Weber T."/>
        </authorList>
    </citation>
    <scope>NUCLEOTIDE SEQUENCE</scope>
    <source>
        <strain evidence="3">NBC_00222</strain>
    </source>
</reference>
<evidence type="ECO:0000313" key="4">
    <source>
        <dbReference type="Proteomes" id="UP001432222"/>
    </source>
</evidence>
<keyword evidence="1" id="KW-0547">Nucleotide-binding</keyword>
<proteinExistence type="predicted"/>
<dbReference type="Pfam" id="PF08443">
    <property type="entry name" value="RimK"/>
    <property type="match status" value="1"/>
</dbReference>
<dbReference type="PROSITE" id="PS50975">
    <property type="entry name" value="ATP_GRASP"/>
    <property type="match status" value="1"/>
</dbReference>
<evidence type="ECO:0000256" key="1">
    <source>
        <dbReference type="PROSITE-ProRule" id="PRU00409"/>
    </source>
</evidence>
<evidence type="ECO:0000259" key="2">
    <source>
        <dbReference type="PROSITE" id="PS50975"/>
    </source>
</evidence>
<dbReference type="PANTHER" id="PTHR21621:SF0">
    <property type="entry name" value="BETA-CITRYLGLUTAMATE SYNTHASE B-RELATED"/>
    <property type="match status" value="1"/>
</dbReference>
<dbReference type="SUPFAM" id="SSF56059">
    <property type="entry name" value="Glutathione synthetase ATP-binding domain-like"/>
    <property type="match status" value="1"/>
</dbReference>
<dbReference type="PANTHER" id="PTHR21621">
    <property type="entry name" value="RIBOSOMAL PROTEIN S6 MODIFICATION PROTEIN"/>
    <property type="match status" value="1"/>
</dbReference>
<protein>
    <recommendedName>
        <fullName evidence="2">ATP-grasp domain-containing protein</fullName>
    </recommendedName>
</protein>
<dbReference type="InterPro" id="IPR011761">
    <property type="entry name" value="ATP-grasp"/>
</dbReference>
<organism evidence="3 4">
    <name type="scientific">Kitasatospora purpeofusca</name>
    <dbReference type="NCBI Taxonomy" id="67352"/>
    <lineage>
        <taxon>Bacteria</taxon>
        <taxon>Bacillati</taxon>
        <taxon>Actinomycetota</taxon>
        <taxon>Actinomycetes</taxon>
        <taxon>Kitasatosporales</taxon>
        <taxon>Streptomycetaceae</taxon>
        <taxon>Kitasatospora</taxon>
    </lineage>
</organism>
<dbReference type="Proteomes" id="UP001432222">
    <property type="component" value="Chromosome"/>
</dbReference>
<dbReference type="PROSITE" id="PS00866">
    <property type="entry name" value="CPSASE_1"/>
    <property type="match status" value="1"/>
</dbReference>
<accession>A0ABZ1U4M9</accession>
<dbReference type="InterPro" id="IPR005479">
    <property type="entry name" value="CPAse_ATP-bd"/>
</dbReference>
<evidence type="ECO:0000313" key="3">
    <source>
        <dbReference type="EMBL" id="WUQ86140.1"/>
    </source>
</evidence>
<dbReference type="InterPro" id="IPR013651">
    <property type="entry name" value="ATP-grasp_RimK-type"/>
</dbReference>
<dbReference type="InterPro" id="IPR013815">
    <property type="entry name" value="ATP_grasp_subdomain_1"/>
</dbReference>
<dbReference type="Gene3D" id="3.30.470.20">
    <property type="entry name" value="ATP-grasp fold, B domain"/>
    <property type="match status" value="1"/>
</dbReference>
<dbReference type="RefSeq" id="WP_328956787.1">
    <property type="nucleotide sequence ID" value="NZ_CP108110.1"/>
</dbReference>
<feature type="domain" description="ATP-grasp" evidence="2">
    <location>
        <begin position="96"/>
        <end position="272"/>
    </location>
</feature>
<sequence length="349" mass="35294">MRLCFLVEEHYRHDGMPLDVVRQLTAWGHRVDVLRPGDSLMAISEAVRAGSHDAWVLKTVSGGPGLTLLEAAAAVGLTTVNDVRSIRGVRDKALASVIARTRGLPVPVTYAAARWERLAEIPAAEYPLVVKPADGSSGRAVRLVRDPGHLAELGPLLAGEGLLIAQPYVPNSGTDLKVYCVDGELYATERCSPLNPDQGVRERQVPLPAEVARIAAQVGEVFGLDLYGVDVLLGPDGPVVVDINDFPSFRQVPDAVARVARAVLRLARTGTAVTAPAVALDASGLEPVGLGAGAVRMPAQGGGAAVGAGVASGLGGGGVAVGGVGIGGGVAVGGVGVGGIGAAPVGGAI</sequence>